<dbReference type="EC" id="2.4.2.-" evidence="10"/>
<evidence type="ECO:0000313" key="16">
    <source>
        <dbReference type="EMBL" id="CAF1618265.1"/>
    </source>
</evidence>
<keyword evidence="17" id="KW-1185">Reference proteome</keyword>
<evidence type="ECO:0000256" key="7">
    <source>
        <dbReference type="ARBA" id="ARBA00023242"/>
    </source>
</evidence>
<dbReference type="Gene3D" id="3.90.176.10">
    <property type="entry name" value="Toxin ADP-ribosyltransferase, Chain A, domain 1"/>
    <property type="match status" value="1"/>
</dbReference>
<feature type="compositionally biased region" description="Low complexity" evidence="12">
    <location>
        <begin position="704"/>
        <end position="716"/>
    </location>
</feature>
<dbReference type="Pfam" id="PF00644">
    <property type="entry name" value="PARP"/>
    <property type="match status" value="1"/>
</dbReference>
<comment type="subcellular location">
    <subcellularLocation>
        <location evidence="1">Nucleus</location>
    </subcellularLocation>
</comment>
<dbReference type="Proteomes" id="UP000663877">
    <property type="component" value="Unassembled WGS sequence"/>
</dbReference>
<dbReference type="InterPro" id="IPR043472">
    <property type="entry name" value="Macro_dom-like"/>
</dbReference>
<dbReference type="GO" id="GO:0003714">
    <property type="term" value="F:transcription corepressor activity"/>
    <property type="evidence" value="ECO:0007669"/>
    <property type="project" value="TreeGrafter"/>
</dbReference>
<evidence type="ECO:0000313" key="15">
    <source>
        <dbReference type="EMBL" id="CAF1413388.1"/>
    </source>
</evidence>
<comment type="catalytic activity">
    <reaction evidence="8 9">
        <text>L-arginyl-[protein] + NAD(+) = N(omega)-(ADP-D-ribosyl)-L-arginyl-[protein] + nicotinamide + H(+)</text>
        <dbReference type="Rhea" id="RHEA:19149"/>
        <dbReference type="Rhea" id="RHEA-COMP:10532"/>
        <dbReference type="Rhea" id="RHEA-COMP:15087"/>
        <dbReference type="ChEBI" id="CHEBI:15378"/>
        <dbReference type="ChEBI" id="CHEBI:17154"/>
        <dbReference type="ChEBI" id="CHEBI:29965"/>
        <dbReference type="ChEBI" id="CHEBI:57540"/>
        <dbReference type="ChEBI" id="CHEBI:142554"/>
        <dbReference type="EC" id="2.4.2.31"/>
    </reaction>
</comment>
<dbReference type="Gene3D" id="3.90.228.10">
    <property type="match status" value="1"/>
</dbReference>
<dbReference type="EMBL" id="CAJNOI010001435">
    <property type="protein sequence ID" value="CAF1413388.1"/>
    <property type="molecule type" value="Genomic_DNA"/>
</dbReference>
<evidence type="ECO:0000256" key="11">
    <source>
        <dbReference type="SAM" id="Coils"/>
    </source>
</evidence>
<keyword evidence="4 10" id="KW-0808">Transferase</keyword>
<evidence type="ECO:0000256" key="3">
    <source>
        <dbReference type="ARBA" id="ARBA00022676"/>
    </source>
</evidence>
<dbReference type="GO" id="GO:0005634">
    <property type="term" value="C:nucleus"/>
    <property type="evidence" value="ECO:0007669"/>
    <property type="project" value="UniProtKB-SubCell"/>
</dbReference>
<evidence type="ECO:0000256" key="9">
    <source>
        <dbReference type="RuleBase" id="RU361228"/>
    </source>
</evidence>
<dbReference type="Pfam" id="PF01661">
    <property type="entry name" value="Macro"/>
    <property type="match status" value="1"/>
</dbReference>
<evidence type="ECO:0000256" key="4">
    <source>
        <dbReference type="ARBA" id="ARBA00022679"/>
    </source>
</evidence>
<dbReference type="SMART" id="SM00506">
    <property type="entry name" value="A1pp"/>
    <property type="match status" value="1"/>
</dbReference>
<dbReference type="GO" id="GO:0005576">
    <property type="term" value="C:extracellular region"/>
    <property type="evidence" value="ECO:0007669"/>
    <property type="project" value="InterPro"/>
</dbReference>
<dbReference type="EC" id="2.4.2.31" evidence="9"/>
<evidence type="ECO:0000256" key="5">
    <source>
        <dbReference type="ARBA" id="ARBA00022695"/>
    </source>
</evidence>
<dbReference type="SUPFAM" id="SSF52949">
    <property type="entry name" value="Macro domain-like"/>
    <property type="match status" value="1"/>
</dbReference>
<name>A0A815LZA3_9BILA</name>
<feature type="domain" description="PARP catalytic" evidence="13">
    <location>
        <begin position="1680"/>
        <end position="1880"/>
    </location>
</feature>
<accession>A0A815LZA3</accession>
<dbReference type="Gene3D" id="3.40.220.10">
    <property type="entry name" value="Leucine Aminopeptidase, subunit E, domain 1"/>
    <property type="match status" value="1"/>
</dbReference>
<dbReference type="OrthoDB" id="6133115at2759"/>
<feature type="coiled-coil region" evidence="11">
    <location>
        <begin position="1633"/>
        <end position="1667"/>
    </location>
</feature>
<gene>
    <name evidence="15" type="ORF">BJG266_LOCUS38339</name>
    <name evidence="16" type="ORF">QVE165_LOCUS55210</name>
</gene>
<dbReference type="PANTHER" id="PTHR14453">
    <property type="entry name" value="PARP/ZINC FINGER CCCH TYPE DOMAIN CONTAINING PROTEIN"/>
    <property type="match status" value="1"/>
</dbReference>
<dbReference type="PROSITE" id="PS51059">
    <property type="entry name" value="PARP_CATALYTIC"/>
    <property type="match status" value="1"/>
</dbReference>
<keyword evidence="3 10" id="KW-0328">Glycosyltransferase</keyword>
<dbReference type="PROSITE" id="PS51996">
    <property type="entry name" value="TR_MART"/>
    <property type="match status" value="1"/>
</dbReference>
<comment type="similarity">
    <text evidence="2 9">Belongs to the Arg-specific ADP-ribosyltransferase family.</text>
</comment>
<keyword evidence="9" id="KW-0521">NADP</keyword>
<keyword evidence="11" id="KW-0175">Coiled coil</keyword>
<evidence type="ECO:0000256" key="10">
    <source>
        <dbReference type="RuleBase" id="RU362114"/>
    </source>
</evidence>
<dbReference type="InterPro" id="IPR000768">
    <property type="entry name" value="ART"/>
</dbReference>
<sequence length="1880" mass="214513">MNFIKNFFDTLSYIIPTPISPNDDVCTTADIENLEVFGLIWLDSNVKEPRETEQQLRSIINRLKNFQDVKQCQQYIEERSENDRLVLIVSGRLGREIVPSIHKLRQVISIYVYCMDQKGNEEWALKFGKVKAVIVKLDELVSRIKSDHEIQKKVEEPLSMNIYTTNADKSTIGVQGEFVFFQVLIDCLLRLKSTDADKKELVDICQYSHKGNSIELDNIREFEQDYSSDKALWWYTKESFFYKTLNGALRTRNIDMMFLYRAFISDIHRQLQTNQAKNCLQVYRSQKMSSDELKTLKQSIGQYISINSFLSTSTDEKQARSFLGVADKSSDLQRVLFKIHADPKMVTTKPFADISSLSFYSTEAEVLFMLGSIFHLQSVDRDPTDGHIWIIKMSLCGDDEHDLKNVLIHMKEQTGSGETNLQTLANVLWKMGKFNFAKKYLERFLQQLLPNDPLRATLYEDLGNLTSQAGDFNTSVEWHQKSIEFKTEYKLTTNSIVPTHQPSTQPLPSNERPCMNGVRCYNPNCRYWHPEERSICNERVQCINYECSDIHPPGRARKCQYGNQCKNKGNCQYLHPTNQPNSPETRSSEIIELSDAKCDFLKRFGANIFATIRKKPGITDRKFTDRKLWLSGRMAAIENVKSYLARILLEQNVMIALNLKKYLELGNEHLMRNFLSKHRAGVSFNQTITHGSLTTEKMVTIKNNGENQENNDSNGNHLKDNNDQDNDDDDDDDDDDNKSVISNASASTTASFSNVKRGRQNDQKFIQVTLCSNSNDSLFKAVKELESYSLVSQSWSLTQDEIAYILNQPQKGNPPRKQPANLKIIFQIKFHFIDFLRSIPNAIVLVFVKNRHGVMCVELKGFQNHVNNAVVKLKTYLADNVKTEVQLPISKAMAVFLRAKASSVIRNLERTSRIELIINPVLRERHGNNEKENDKHNCLKLVGSNSHIDAAQANIENFLESLSEQEKQFPCQSWEISKNISEILRLRLRKLQESDDFDAIGRIKRYTAAEKREIEPNVAISIVGFNAEAVDGLTEQCQNIIEGYVIWKLSADDYLAIHNMLIVKKSPPIQEFQKQWDTNIQLDPETSTITIPGSSKEIADDIKEALLGLRVEKKPQIKRITEFIPIPLDSRRFVNQAIISVLDEARAHNVFIESKNRDGLKLQGRSDIVVDIKQKINSIIDDIKQKIVTSRLQLLPDESDLLRANTYKIVVSIERKTNTIIWDVAATKRSSTLYTSDDADMNLVITSVVNSRGQTISVQKGDITKTKHINAIVNMAHGTLYHAGALNKAIFDAAGPALDEECKQLIIDNGGLPLAAGEVVKTTAGNLPFKCIIHAVVPQFSNGDQKERHLLFSSILSSLRLAEKERCAIVALAAVNSDMVGFTLPDCTNIVVRAVKQFFADYPQSTMKEVILVDTNDTACDLFAHEIIVDHRNVLADDNNIANDQLLQLAAKWCCQTSDGEKIYDENHTCQIETEFQQYLKTFTESTLVISTDDLESDTILNYSIHFRSDLKQLLTSNPEALNGRLVCGHQISENTSYKHDLIRYPIAQNIQATTVNYFLTPLDLYSLETVTTKVDWVITSISTSAITQAEKRIRQVIDDAIISEPYSVKLDKESSKHREQIKNIATQQRIQINFQEDNAEQLSMILKGLKSNVQDAKLKIAIYSNDILKMQIENDELSIPKEWDNQQDNCNLVEINRNDPKFISIEKRMQETMSNVKIDKIERVQNVRMWSHYASRRQQLKKDLCLTPNLEIELELFYGTRTTPPREVYNSEYGFDMTFTTSGPLGIGLYFYKNASYSCPNDSFESLNGRYQVFLAQVLTGDVYDCQQNNPNWRWPPKKNGSTSGLRYNSVSGDKDGSKVYTVYENRVAYPTYLITFTP</sequence>
<dbReference type="Pfam" id="PF01129">
    <property type="entry name" value="ART"/>
    <property type="match status" value="1"/>
</dbReference>
<dbReference type="InterPro" id="IPR052056">
    <property type="entry name" value="Mono-ARTD/PARP"/>
</dbReference>
<dbReference type="GO" id="GO:0010629">
    <property type="term" value="P:negative regulation of gene expression"/>
    <property type="evidence" value="ECO:0007669"/>
    <property type="project" value="TreeGrafter"/>
</dbReference>
<keyword evidence="6 10" id="KW-0520">NAD</keyword>
<dbReference type="Proteomes" id="UP000663832">
    <property type="component" value="Unassembled WGS sequence"/>
</dbReference>
<keyword evidence="7" id="KW-0539">Nucleus</keyword>
<dbReference type="GO" id="GO:0003950">
    <property type="term" value="F:NAD+ poly-ADP-ribosyltransferase activity"/>
    <property type="evidence" value="ECO:0007669"/>
    <property type="project" value="UniProtKB-UniRule"/>
</dbReference>
<dbReference type="Gene3D" id="4.10.1000.40">
    <property type="match status" value="1"/>
</dbReference>
<dbReference type="GO" id="GO:0005737">
    <property type="term" value="C:cytoplasm"/>
    <property type="evidence" value="ECO:0007669"/>
    <property type="project" value="TreeGrafter"/>
</dbReference>
<dbReference type="EMBL" id="CAJNOM010001760">
    <property type="protein sequence ID" value="CAF1618265.1"/>
    <property type="molecule type" value="Genomic_DNA"/>
</dbReference>
<proteinExistence type="inferred from homology"/>
<reference evidence="15" key="1">
    <citation type="submission" date="2021-02" db="EMBL/GenBank/DDBJ databases">
        <authorList>
            <person name="Nowell W R."/>
        </authorList>
    </citation>
    <scope>NUCLEOTIDE SEQUENCE</scope>
</reference>
<dbReference type="InterPro" id="IPR012317">
    <property type="entry name" value="Poly(ADP-ribose)pol_cat_dom"/>
</dbReference>
<evidence type="ECO:0000256" key="12">
    <source>
        <dbReference type="SAM" id="MobiDB-lite"/>
    </source>
</evidence>
<evidence type="ECO:0000256" key="8">
    <source>
        <dbReference type="ARBA" id="ARBA00047597"/>
    </source>
</evidence>
<feature type="domain" description="Macro" evidence="14">
    <location>
        <begin position="1243"/>
        <end position="1431"/>
    </location>
</feature>
<feature type="compositionally biased region" description="Acidic residues" evidence="12">
    <location>
        <begin position="723"/>
        <end position="736"/>
    </location>
</feature>
<comment type="caution">
    <text evidence="15">The sequence shown here is derived from an EMBL/GenBank/DDBJ whole genome shotgun (WGS) entry which is preliminary data.</text>
</comment>
<dbReference type="Gene3D" id="1.25.40.10">
    <property type="entry name" value="Tetratricopeptide repeat domain"/>
    <property type="match status" value="1"/>
</dbReference>
<dbReference type="SUPFAM" id="SSF48452">
    <property type="entry name" value="TPR-like"/>
    <property type="match status" value="1"/>
</dbReference>
<evidence type="ECO:0000259" key="14">
    <source>
        <dbReference type="PROSITE" id="PS51154"/>
    </source>
</evidence>
<evidence type="ECO:0000313" key="17">
    <source>
        <dbReference type="Proteomes" id="UP000663832"/>
    </source>
</evidence>
<dbReference type="InterPro" id="IPR011990">
    <property type="entry name" value="TPR-like_helical_dom_sf"/>
</dbReference>
<evidence type="ECO:0000256" key="1">
    <source>
        <dbReference type="ARBA" id="ARBA00004123"/>
    </source>
</evidence>
<dbReference type="PROSITE" id="PS51154">
    <property type="entry name" value="MACRO"/>
    <property type="match status" value="1"/>
</dbReference>
<evidence type="ECO:0000256" key="6">
    <source>
        <dbReference type="ARBA" id="ARBA00023027"/>
    </source>
</evidence>
<organism evidence="15 18">
    <name type="scientific">Adineta steineri</name>
    <dbReference type="NCBI Taxonomy" id="433720"/>
    <lineage>
        <taxon>Eukaryota</taxon>
        <taxon>Metazoa</taxon>
        <taxon>Spiralia</taxon>
        <taxon>Gnathifera</taxon>
        <taxon>Rotifera</taxon>
        <taxon>Eurotatoria</taxon>
        <taxon>Bdelloidea</taxon>
        <taxon>Adinetida</taxon>
        <taxon>Adinetidae</taxon>
        <taxon>Adineta</taxon>
    </lineage>
</organism>
<dbReference type="PANTHER" id="PTHR14453:SF67">
    <property type="entry name" value="POLY [ADP-RIBOSE] POLYMERASE"/>
    <property type="match status" value="1"/>
</dbReference>
<evidence type="ECO:0000256" key="2">
    <source>
        <dbReference type="ARBA" id="ARBA00009558"/>
    </source>
</evidence>
<protein>
    <recommendedName>
        <fullName evidence="9 10">Multifunctional fusion protein</fullName>
    </recommendedName>
    <domain>
        <recommendedName>
            <fullName evidence="9">NAD(P)(+)--arginine ADP-ribosyltransferase</fullName>
            <ecNumber evidence="9">2.4.2.31</ecNumber>
        </recommendedName>
        <alternativeName>
            <fullName evidence="9">Mono(ADP-ribosyl)transferase</fullName>
        </alternativeName>
    </domain>
    <domain>
        <recommendedName>
            <fullName evidence="10">Poly [ADP-ribose] polymerase</fullName>
            <shortName evidence="10">PARP</shortName>
            <ecNumber evidence="10">2.4.2.-</ecNumber>
        </recommendedName>
    </domain>
</protein>
<dbReference type="SUPFAM" id="SSF56399">
    <property type="entry name" value="ADP-ribosylation"/>
    <property type="match status" value="2"/>
</dbReference>
<evidence type="ECO:0000313" key="18">
    <source>
        <dbReference type="Proteomes" id="UP000663877"/>
    </source>
</evidence>
<evidence type="ECO:0000259" key="13">
    <source>
        <dbReference type="PROSITE" id="PS51059"/>
    </source>
</evidence>
<feature type="region of interest" description="Disordered" evidence="12">
    <location>
        <begin position="704"/>
        <end position="743"/>
    </location>
</feature>
<keyword evidence="5" id="KW-0548">Nucleotidyltransferase</keyword>
<dbReference type="InterPro" id="IPR002589">
    <property type="entry name" value="Macro_dom"/>
</dbReference>